<evidence type="ECO:0000256" key="1">
    <source>
        <dbReference type="SAM" id="Phobius"/>
    </source>
</evidence>
<keyword evidence="1" id="KW-0472">Membrane</keyword>
<reference evidence="2 3" key="1">
    <citation type="submission" date="2020-08" db="EMBL/GenBank/DDBJ databases">
        <title>Description of novel Flavobacterium F-408 isolate.</title>
        <authorList>
            <person name="Saticioglu I.B."/>
            <person name="Duman M."/>
            <person name="Altun S."/>
        </authorList>
    </citation>
    <scope>NUCLEOTIDE SEQUENCE [LARGE SCALE GENOMIC DNA]</scope>
    <source>
        <strain evidence="2 3">F-408</strain>
    </source>
</reference>
<comment type="caution">
    <text evidence="2">The sequence shown here is derived from an EMBL/GenBank/DDBJ whole genome shotgun (WGS) entry which is preliminary data.</text>
</comment>
<keyword evidence="3" id="KW-1185">Reference proteome</keyword>
<feature type="transmembrane region" description="Helical" evidence="1">
    <location>
        <begin position="115"/>
        <end position="136"/>
    </location>
</feature>
<proteinExistence type="predicted"/>
<organism evidence="2 3">
    <name type="scientific">Flavobacterium bernardetii</name>
    <dbReference type="NCBI Taxonomy" id="2813823"/>
    <lineage>
        <taxon>Bacteria</taxon>
        <taxon>Pseudomonadati</taxon>
        <taxon>Bacteroidota</taxon>
        <taxon>Flavobacteriia</taxon>
        <taxon>Flavobacteriales</taxon>
        <taxon>Flavobacteriaceae</taxon>
        <taxon>Flavobacterium</taxon>
    </lineage>
</organism>
<dbReference type="EMBL" id="JACRUN010000007">
    <property type="protein sequence ID" value="MBC5835521.1"/>
    <property type="molecule type" value="Genomic_DNA"/>
</dbReference>
<protein>
    <submittedName>
        <fullName evidence="2">Uncharacterized protein</fullName>
    </submittedName>
</protein>
<accession>A0ABR7J0D5</accession>
<sequence>MTIFNILLILTSAYIYVDLSSKVHDKISKRKLFVIAIIFLTIGIIFEIFLTKPKNFNYITLSFLPLIQLICFELSSKLLKPFIGKYPYMPFREKIGAKVMGNGFPKNRRVKYSDYLFMFIQLFIPLITIIIIIAQINKI</sequence>
<keyword evidence="1" id="KW-1133">Transmembrane helix</keyword>
<keyword evidence="1" id="KW-0812">Transmembrane</keyword>
<evidence type="ECO:0000313" key="2">
    <source>
        <dbReference type="EMBL" id="MBC5835521.1"/>
    </source>
</evidence>
<dbReference type="RefSeq" id="WP_166129770.1">
    <property type="nucleotide sequence ID" value="NZ_JAANOQ010000007.1"/>
</dbReference>
<feature type="transmembrane region" description="Helical" evidence="1">
    <location>
        <begin position="32"/>
        <end position="50"/>
    </location>
</feature>
<gene>
    <name evidence="2" type="ORF">H8R27_11555</name>
</gene>
<name>A0ABR7J0D5_9FLAO</name>
<dbReference type="Proteomes" id="UP000605990">
    <property type="component" value="Unassembled WGS sequence"/>
</dbReference>
<evidence type="ECO:0000313" key="3">
    <source>
        <dbReference type="Proteomes" id="UP000605990"/>
    </source>
</evidence>